<comment type="catalytic activity">
    <reaction evidence="6">
        <text>N-terminal N-formyl-L-methionyl-[peptide] + H2O = N-terminal L-methionyl-[peptide] + formate</text>
        <dbReference type="Rhea" id="RHEA:24420"/>
        <dbReference type="Rhea" id="RHEA-COMP:10639"/>
        <dbReference type="Rhea" id="RHEA-COMP:10640"/>
        <dbReference type="ChEBI" id="CHEBI:15377"/>
        <dbReference type="ChEBI" id="CHEBI:15740"/>
        <dbReference type="ChEBI" id="CHEBI:49298"/>
        <dbReference type="ChEBI" id="CHEBI:64731"/>
        <dbReference type="EC" id="3.5.1.88"/>
    </reaction>
</comment>
<dbReference type="GO" id="GO:0046872">
    <property type="term" value="F:metal ion binding"/>
    <property type="evidence" value="ECO:0007669"/>
    <property type="project" value="UniProtKB-KW"/>
</dbReference>
<feature type="binding site" evidence="6">
    <location>
        <position position="135"/>
    </location>
    <ligand>
        <name>Fe cation</name>
        <dbReference type="ChEBI" id="CHEBI:24875"/>
    </ligand>
</feature>
<dbReference type="EMBL" id="CVRF01000003">
    <property type="protein sequence ID" value="CRK85860.1"/>
    <property type="molecule type" value="Genomic_DNA"/>
</dbReference>
<dbReference type="InterPro" id="IPR036821">
    <property type="entry name" value="Peptide_deformylase_sf"/>
</dbReference>
<reference evidence="8" key="1">
    <citation type="submission" date="2015-05" db="EMBL/GenBank/DDBJ databases">
        <authorList>
            <person name="Manzano-Marin A."/>
        </authorList>
    </citation>
    <scope>NUCLEOTIDE SEQUENCE [LARGE SCALE GENOMIC DNA]</scope>
    <source>
        <strain evidence="8">officinalis</strain>
    </source>
</reference>
<evidence type="ECO:0000256" key="1">
    <source>
        <dbReference type="ARBA" id="ARBA00010759"/>
    </source>
</evidence>
<dbReference type="EC" id="3.5.1.88" evidence="6"/>
<keyword evidence="2 6" id="KW-0479">Metal-binding</keyword>
<evidence type="ECO:0000313" key="8">
    <source>
        <dbReference type="Proteomes" id="UP000242301"/>
    </source>
</evidence>
<name>A0A0M6W7W6_9GAMM</name>
<dbReference type="Pfam" id="PF01327">
    <property type="entry name" value="Pep_deformylase"/>
    <property type="match status" value="1"/>
</dbReference>
<evidence type="ECO:0000256" key="5">
    <source>
        <dbReference type="ARBA" id="ARBA00023004"/>
    </source>
</evidence>
<dbReference type="PRINTS" id="PR01576">
    <property type="entry name" value="PDEFORMYLASE"/>
</dbReference>
<keyword evidence="3 6" id="KW-0378">Hydrolase</keyword>
<evidence type="ECO:0000256" key="2">
    <source>
        <dbReference type="ARBA" id="ARBA00022723"/>
    </source>
</evidence>
<evidence type="ECO:0000256" key="3">
    <source>
        <dbReference type="ARBA" id="ARBA00022801"/>
    </source>
</evidence>
<dbReference type="NCBIfam" id="NF001159">
    <property type="entry name" value="PRK00150.1-3"/>
    <property type="match status" value="1"/>
</dbReference>
<dbReference type="PANTHER" id="PTHR10458:SF21">
    <property type="entry name" value="PEPTIDE DEFORMYLASE"/>
    <property type="match status" value="1"/>
</dbReference>
<comment type="similarity">
    <text evidence="1 6">Belongs to the polypeptide deformylase family.</text>
</comment>
<comment type="function">
    <text evidence="6">Removes the formyl group from the N-terminal Met of newly synthesized proteins. Requires at least a dipeptide for an efficient rate of reaction. N-terminal L-methionine is a prerequisite for activity but the enzyme has broad specificity at other positions.</text>
</comment>
<evidence type="ECO:0000313" key="7">
    <source>
        <dbReference type="EMBL" id="CRK85860.1"/>
    </source>
</evidence>
<dbReference type="NCBIfam" id="TIGR00079">
    <property type="entry name" value="pept_deformyl"/>
    <property type="match status" value="1"/>
</dbReference>
<feature type="binding site" evidence="6">
    <location>
        <position position="131"/>
    </location>
    <ligand>
        <name>Fe cation</name>
        <dbReference type="ChEBI" id="CHEBI:24875"/>
    </ligand>
</feature>
<evidence type="ECO:0000256" key="6">
    <source>
        <dbReference type="HAMAP-Rule" id="MF_00163"/>
    </source>
</evidence>
<dbReference type="AlphaFoldDB" id="A0A0M6W7W6"/>
<keyword evidence="4 6" id="KW-0648">Protein biosynthesis</keyword>
<protein>
    <recommendedName>
        <fullName evidence="6">Peptide deformylase</fullName>
        <shortName evidence="6">PDF</shortName>
        <ecNumber evidence="6">3.5.1.88</ecNumber>
    </recommendedName>
    <alternativeName>
        <fullName evidence="6">Polypeptide deformylase</fullName>
    </alternativeName>
</protein>
<dbReference type="PANTHER" id="PTHR10458">
    <property type="entry name" value="PEPTIDE DEFORMYLASE"/>
    <property type="match status" value="1"/>
</dbReference>
<organism evidence="7 8">
    <name type="scientific">Candidatus Providencia siddallii</name>
    <dbReference type="NCBI Taxonomy" id="1715285"/>
    <lineage>
        <taxon>Bacteria</taxon>
        <taxon>Pseudomonadati</taxon>
        <taxon>Pseudomonadota</taxon>
        <taxon>Gammaproteobacteria</taxon>
        <taxon>Enterobacterales</taxon>
        <taxon>Morganellaceae</taxon>
        <taxon>Providencia</taxon>
    </lineage>
</organism>
<dbReference type="FunFam" id="3.90.45.10:FF:000001">
    <property type="entry name" value="Peptide deformylase"/>
    <property type="match status" value="1"/>
</dbReference>
<dbReference type="InterPro" id="IPR023635">
    <property type="entry name" value="Peptide_deformylase"/>
</dbReference>
<comment type="cofactor">
    <cofactor evidence="6">
        <name>Fe(2+)</name>
        <dbReference type="ChEBI" id="CHEBI:29033"/>
    </cofactor>
    <text evidence="6">Binds 1 Fe(2+) ion.</text>
</comment>
<proteinExistence type="inferred from homology"/>
<gene>
    <name evidence="6 7" type="primary">def</name>
    <name evidence="7" type="ORF">SOFFGTOCOR_0448</name>
</gene>
<sequence length="165" mass="19432">MLNILYYPDNRLRTVAKKVNNVDYKVQRIVNDMIDIMYMKKGIGLAATQVDIHYRIIIVNIFELYKNCLVFINPEILYKSGKASIKEGCLSIPCQYEFVPRYERVKIKALDYNGKFFNIEANGILSICIQHEMDHLLGKMFIDYLSPLKKQRICKKLQKLNKFKK</sequence>
<dbReference type="STRING" id="1715285.SOFFGTOCOR_0448"/>
<dbReference type="Proteomes" id="UP000242301">
    <property type="component" value="Unassembled WGS sequence"/>
</dbReference>
<dbReference type="GO" id="GO:0006412">
    <property type="term" value="P:translation"/>
    <property type="evidence" value="ECO:0007669"/>
    <property type="project" value="UniProtKB-UniRule"/>
</dbReference>
<dbReference type="CDD" id="cd00487">
    <property type="entry name" value="Pep_deformylase"/>
    <property type="match status" value="1"/>
</dbReference>
<dbReference type="SUPFAM" id="SSF56420">
    <property type="entry name" value="Peptide deformylase"/>
    <property type="match status" value="1"/>
</dbReference>
<dbReference type="Gene3D" id="3.90.45.10">
    <property type="entry name" value="Peptide deformylase"/>
    <property type="match status" value="1"/>
</dbReference>
<dbReference type="PIRSF" id="PIRSF004749">
    <property type="entry name" value="Pep_def"/>
    <property type="match status" value="1"/>
</dbReference>
<keyword evidence="8" id="KW-1185">Reference proteome</keyword>
<accession>A0A0M6W7W6</accession>
<dbReference type="GO" id="GO:0042586">
    <property type="term" value="F:peptide deformylase activity"/>
    <property type="evidence" value="ECO:0007669"/>
    <property type="project" value="UniProtKB-UniRule"/>
</dbReference>
<feature type="active site" evidence="6">
    <location>
        <position position="132"/>
    </location>
</feature>
<evidence type="ECO:0000256" key="4">
    <source>
        <dbReference type="ARBA" id="ARBA00022917"/>
    </source>
</evidence>
<dbReference type="HAMAP" id="MF_00163">
    <property type="entry name" value="Pep_deformylase"/>
    <property type="match status" value="1"/>
</dbReference>
<keyword evidence="5 6" id="KW-0408">Iron</keyword>
<feature type="binding site" evidence="6">
    <location>
        <position position="89"/>
    </location>
    <ligand>
        <name>Fe cation</name>
        <dbReference type="ChEBI" id="CHEBI:24875"/>
    </ligand>
</feature>